<keyword evidence="1" id="KW-0175">Coiled coil</keyword>
<accession>A0A433AVP4</accession>
<evidence type="ECO:0000259" key="2">
    <source>
        <dbReference type="Pfam" id="PF04438"/>
    </source>
</evidence>
<reference evidence="3 4" key="1">
    <citation type="journal article" date="2018" name="New Phytol.">
        <title>Phylogenomics of Endogonaceae and evolution of mycorrhizas within Mucoromycota.</title>
        <authorList>
            <person name="Chang Y."/>
            <person name="Desiro A."/>
            <person name="Na H."/>
            <person name="Sandor L."/>
            <person name="Lipzen A."/>
            <person name="Clum A."/>
            <person name="Barry K."/>
            <person name="Grigoriev I.V."/>
            <person name="Martin F.M."/>
            <person name="Stajich J.E."/>
            <person name="Smith M.E."/>
            <person name="Bonito G."/>
            <person name="Spatafora J.W."/>
        </authorList>
    </citation>
    <scope>NUCLEOTIDE SEQUENCE [LARGE SCALE GENOMIC DNA]</scope>
    <source>
        <strain evidence="3 4">GMNB39</strain>
    </source>
</reference>
<proteinExistence type="predicted"/>
<keyword evidence="4" id="KW-1185">Reference proteome</keyword>
<dbReference type="PANTHER" id="PTHR15555:SF0">
    <property type="entry name" value="ZINC FINGER HIT DOMAIN-CONTAINING PROTEIN 2"/>
    <property type="match status" value="1"/>
</dbReference>
<dbReference type="AlphaFoldDB" id="A0A433AVP4"/>
<dbReference type="SUPFAM" id="SSF144232">
    <property type="entry name" value="HIT/MYND zinc finger-like"/>
    <property type="match status" value="1"/>
</dbReference>
<feature type="coiled-coil region" evidence="1">
    <location>
        <begin position="90"/>
        <end position="124"/>
    </location>
</feature>
<dbReference type="CDD" id="cd23024">
    <property type="entry name" value="zf-HIT_ZNHIT2-3"/>
    <property type="match status" value="1"/>
</dbReference>
<sequence length="438" mass="49756">MSTVNLRILHNLPDNPGDHQEDPRLCDMYVPRLQTTFDLTRLPKPKQFSKYTCPRCNLKYCSLTCYKDEAHVVCTESFYKDSIVEEIKSRQVDENEKRRMLEMLQKFEKESAEQSEKLEESDEEDDEQDFAQRFVNMDIDASSFDDIWSKLTPQEQAEFQRKVLKGEAPSNIAPEEEDELSELVPVWRPWWELEAEGEGSQRVIIELDDNGGESEGRQGRGEVVRPAIVADVKALEKMTKQTPNPCVVFNLINVLFSYALTCRRTNGDPFDDPNEACTVLEHISALILFSREPFVYGSVAEAVADCIQRVMERPYSPNPSALSLTLLQDLVHLFVTPSTTLSALSDLVRLLRAASSSTSVPTATRRKVFHAEKKACFCVAYVRHLGDQGDAVGVLRSAVKSELERRGVEAREYEAEKEKVEEALRGRKRPGRLVEEVG</sequence>
<name>A0A433AVP4_9FUNG</name>
<dbReference type="InterPro" id="IPR007529">
    <property type="entry name" value="Znf_HIT"/>
</dbReference>
<dbReference type="Gene3D" id="3.30.60.190">
    <property type="match status" value="1"/>
</dbReference>
<evidence type="ECO:0000313" key="3">
    <source>
        <dbReference type="EMBL" id="RUP06762.1"/>
    </source>
</evidence>
<evidence type="ECO:0000313" key="4">
    <source>
        <dbReference type="Proteomes" id="UP000268093"/>
    </source>
</evidence>
<evidence type="ECO:0000256" key="1">
    <source>
        <dbReference type="SAM" id="Coils"/>
    </source>
</evidence>
<protein>
    <recommendedName>
        <fullName evidence="2">HIT-type domain-containing protein</fullName>
    </recommendedName>
</protein>
<dbReference type="PANTHER" id="PTHR15555">
    <property type="entry name" value="ZINC FINGER HIT DOMAIN CONTAINING PROTEIN 2 PROTEIN FON -RELATED"/>
    <property type="match status" value="1"/>
</dbReference>
<gene>
    <name evidence="3" type="ORF">BC936DRAFT_140265</name>
</gene>
<organism evidence="3 4">
    <name type="scientific">Jimgerdemannia flammicorona</name>
    <dbReference type="NCBI Taxonomy" id="994334"/>
    <lineage>
        <taxon>Eukaryota</taxon>
        <taxon>Fungi</taxon>
        <taxon>Fungi incertae sedis</taxon>
        <taxon>Mucoromycota</taxon>
        <taxon>Mucoromycotina</taxon>
        <taxon>Endogonomycetes</taxon>
        <taxon>Endogonales</taxon>
        <taxon>Endogonaceae</taxon>
        <taxon>Jimgerdemannia</taxon>
    </lineage>
</organism>
<dbReference type="InterPro" id="IPR039646">
    <property type="entry name" value="ZNHIT2"/>
</dbReference>
<comment type="caution">
    <text evidence="3">The sequence shown here is derived from an EMBL/GenBank/DDBJ whole genome shotgun (WGS) entry which is preliminary data.</text>
</comment>
<dbReference type="OrthoDB" id="18412at2759"/>
<feature type="domain" description="HIT-type" evidence="2">
    <location>
        <begin position="48"/>
        <end position="67"/>
    </location>
</feature>
<dbReference type="Proteomes" id="UP000268093">
    <property type="component" value="Unassembled WGS sequence"/>
</dbReference>
<dbReference type="EMBL" id="RBNI01016733">
    <property type="protein sequence ID" value="RUP06762.1"/>
    <property type="molecule type" value="Genomic_DNA"/>
</dbReference>
<dbReference type="Pfam" id="PF04438">
    <property type="entry name" value="zf-HIT"/>
    <property type="match status" value="1"/>
</dbReference>